<name>A0ABQ7FPA4_9ACTN</name>
<evidence type="ECO:0000259" key="1">
    <source>
        <dbReference type="Pfam" id="PF04149"/>
    </source>
</evidence>
<dbReference type="RefSeq" id="WP_156204966.1">
    <property type="nucleotide sequence ID" value="NZ_WHPN01000039.1"/>
</dbReference>
<feature type="domain" description="DUF397" evidence="1">
    <location>
        <begin position="34"/>
        <end position="86"/>
    </location>
</feature>
<evidence type="ECO:0000313" key="3">
    <source>
        <dbReference type="Proteomes" id="UP000621266"/>
    </source>
</evidence>
<accession>A0ABQ7FPA4</accession>
<proteinExistence type="predicted"/>
<evidence type="ECO:0000313" key="2">
    <source>
        <dbReference type="EMBL" id="KAF4410761.1"/>
    </source>
</evidence>
<comment type="caution">
    <text evidence="2">The sequence shown here is derived from an EMBL/GenBank/DDBJ whole genome shotgun (WGS) entry which is preliminary data.</text>
</comment>
<reference evidence="2 3" key="1">
    <citation type="submission" date="2019-10" db="EMBL/GenBank/DDBJ databases">
        <title>Streptomyces tenebrisbrunneis sp.nov., an endogenous actinomycete isolated from of Lycium ruthenicum.</title>
        <authorList>
            <person name="Ma L."/>
        </authorList>
    </citation>
    <scope>NUCLEOTIDE SEQUENCE [LARGE SCALE GENOMIC DNA]</scope>
    <source>
        <strain evidence="2 3">TRM 66187</strain>
    </source>
</reference>
<sequence length="90" mass="9087">MGNALDLDSANWRKSSYSGDTGGDCIEAAALGSARWRKSSHSGDTGGQCVEVADVDGIVAVRDSKSPDGPALTLSPAAFAAFVRGAISDA</sequence>
<protein>
    <submittedName>
        <fullName evidence="2">DUF397 domain-containing protein</fullName>
    </submittedName>
</protein>
<dbReference type="EMBL" id="WHPN01000039">
    <property type="protein sequence ID" value="KAF4410761.1"/>
    <property type="molecule type" value="Genomic_DNA"/>
</dbReference>
<feature type="domain" description="DUF397" evidence="1">
    <location>
        <begin position="10"/>
        <end position="33"/>
    </location>
</feature>
<organism evidence="2 3">
    <name type="scientific">Streptomyces lycii</name>
    <dbReference type="NCBI Taxonomy" id="2654337"/>
    <lineage>
        <taxon>Bacteria</taxon>
        <taxon>Bacillati</taxon>
        <taxon>Actinomycetota</taxon>
        <taxon>Actinomycetes</taxon>
        <taxon>Kitasatosporales</taxon>
        <taxon>Streptomycetaceae</taxon>
        <taxon>Streptomyces</taxon>
    </lineage>
</organism>
<gene>
    <name evidence="2" type="ORF">GCU69_02135</name>
</gene>
<dbReference type="Pfam" id="PF04149">
    <property type="entry name" value="DUF397"/>
    <property type="match status" value="2"/>
</dbReference>
<dbReference type="InterPro" id="IPR007278">
    <property type="entry name" value="DUF397"/>
</dbReference>
<keyword evidence="3" id="KW-1185">Reference proteome</keyword>
<dbReference type="Proteomes" id="UP000621266">
    <property type="component" value="Unassembled WGS sequence"/>
</dbReference>